<keyword evidence="4" id="KW-0539">Nucleus</keyword>
<accession>A0A1Y1YGU3</accession>
<feature type="domain" description="Velvet" evidence="5">
    <location>
        <begin position="1"/>
        <end position="174"/>
    </location>
</feature>
<evidence type="ECO:0000256" key="3">
    <source>
        <dbReference type="ARBA" id="ARBA00023163"/>
    </source>
</evidence>
<dbReference type="EMBL" id="MCFE01000137">
    <property type="protein sequence ID" value="ORX97199.1"/>
    <property type="molecule type" value="Genomic_DNA"/>
</dbReference>
<proteinExistence type="predicted"/>
<dbReference type="AlphaFoldDB" id="A0A1Y1YGU3"/>
<evidence type="ECO:0000313" key="7">
    <source>
        <dbReference type="Proteomes" id="UP000193498"/>
    </source>
</evidence>
<evidence type="ECO:0000313" key="6">
    <source>
        <dbReference type="EMBL" id="ORX97199.1"/>
    </source>
</evidence>
<evidence type="ECO:0000256" key="1">
    <source>
        <dbReference type="ARBA" id="ARBA00004123"/>
    </source>
</evidence>
<dbReference type="InParanoid" id="A0A1Y1YGU3"/>
<organism evidence="6 7">
    <name type="scientific">Basidiobolus meristosporus CBS 931.73</name>
    <dbReference type="NCBI Taxonomy" id="1314790"/>
    <lineage>
        <taxon>Eukaryota</taxon>
        <taxon>Fungi</taxon>
        <taxon>Fungi incertae sedis</taxon>
        <taxon>Zoopagomycota</taxon>
        <taxon>Entomophthoromycotina</taxon>
        <taxon>Basidiobolomycetes</taxon>
        <taxon>Basidiobolales</taxon>
        <taxon>Basidiobolaceae</taxon>
        <taxon>Basidiobolus</taxon>
    </lineage>
</organism>
<evidence type="ECO:0000259" key="5">
    <source>
        <dbReference type="PROSITE" id="PS51821"/>
    </source>
</evidence>
<dbReference type="PANTHER" id="PTHR33572">
    <property type="entry name" value="SPORE DEVELOPMENT REGULATOR VOSA"/>
    <property type="match status" value="1"/>
</dbReference>
<dbReference type="Pfam" id="PF11754">
    <property type="entry name" value="Velvet"/>
    <property type="match status" value="2"/>
</dbReference>
<keyword evidence="2" id="KW-0805">Transcription regulation</keyword>
<gene>
    <name evidence="6" type="ORF">K493DRAFT_314173</name>
</gene>
<comment type="caution">
    <text evidence="6">The sequence shown here is derived from an EMBL/GenBank/DDBJ whole genome shotgun (WGS) entry which is preliminary data.</text>
</comment>
<dbReference type="STRING" id="1314790.A0A1Y1YGU3"/>
<dbReference type="InterPro" id="IPR037525">
    <property type="entry name" value="Velvet_dom"/>
</dbReference>
<dbReference type="PANTHER" id="PTHR33572:SF3">
    <property type="entry name" value="VELVET COMPLEX SUBUNIT B"/>
    <property type="match status" value="1"/>
</dbReference>
<dbReference type="GO" id="GO:0005634">
    <property type="term" value="C:nucleus"/>
    <property type="evidence" value="ECO:0007669"/>
    <property type="project" value="UniProtKB-SubCell"/>
</dbReference>
<name>A0A1Y1YGU3_9FUNG</name>
<dbReference type="InterPro" id="IPR038491">
    <property type="entry name" value="Velvet_dom_sf"/>
</dbReference>
<keyword evidence="3" id="KW-0804">Transcription</keyword>
<comment type="subcellular location">
    <subcellularLocation>
        <location evidence="1">Nucleus</location>
    </subcellularLocation>
</comment>
<sequence length="189" mass="21201">MPKYLLEVVQQPVQAHMSGFGDKRRSIDPPPIVKLTLLDDRGQAMQSNPVDLTFFSIHVDLWSRIKVISLDAPHHVRNLLGSLISSAYYLSDTNGKAGIFFIFPDLSVRTEGRFTLRFSFIDLSQNSSNSSSLVLARIFSSPFTVYSAKNFPGGCEPTKLTKQFIKQGIRVPTRRTLLKPSLLEDEEQG</sequence>
<reference evidence="6 7" key="1">
    <citation type="submission" date="2016-07" db="EMBL/GenBank/DDBJ databases">
        <title>Pervasive Adenine N6-methylation of Active Genes in Fungi.</title>
        <authorList>
            <consortium name="DOE Joint Genome Institute"/>
            <person name="Mondo S.J."/>
            <person name="Dannebaum R.O."/>
            <person name="Kuo R.C."/>
            <person name="Labutti K."/>
            <person name="Haridas S."/>
            <person name="Kuo A."/>
            <person name="Salamov A."/>
            <person name="Ahrendt S.R."/>
            <person name="Lipzen A."/>
            <person name="Sullivan W."/>
            <person name="Andreopoulos W.B."/>
            <person name="Clum A."/>
            <person name="Lindquist E."/>
            <person name="Daum C."/>
            <person name="Ramamoorthy G.K."/>
            <person name="Gryganskyi A."/>
            <person name="Culley D."/>
            <person name="Magnuson J.K."/>
            <person name="James T.Y."/>
            <person name="O'Malley M.A."/>
            <person name="Stajich J.E."/>
            <person name="Spatafora J.W."/>
            <person name="Visel A."/>
            <person name="Grigoriev I.V."/>
        </authorList>
    </citation>
    <scope>NUCLEOTIDE SEQUENCE [LARGE SCALE GENOMIC DNA]</scope>
    <source>
        <strain evidence="6 7">CBS 931.73</strain>
    </source>
</reference>
<dbReference type="Gene3D" id="2.60.40.3960">
    <property type="entry name" value="Velvet domain"/>
    <property type="match status" value="1"/>
</dbReference>
<dbReference type="InterPro" id="IPR021740">
    <property type="entry name" value="Velvet"/>
</dbReference>
<evidence type="ECO:0000256" key="2">
    <source>
        <dbReference type="ARBA" id="ARBA00023015"/>
    </source>
</evidence>
<dbReference type="OrthoDB" id="5599552at2759"/>
<dbReference type="Proteomes" id="UP000193498">
    <property type="component" value="Unassembled WGS sequence"/>
</dbReference>
<protein>
    <recommendedName>
        <fullName evidence="5">Velvet domain-containing protein</fullName>
    </recommendedName>
</protein>
<dbReference type="PROSITE" id="PS51821">
    <property type="entry name" value="VELVET"/>
    <property type="match status" value="1"/>
</dbReference>
<keyword evidence="7" id="KW-1185">Reference proteome</keyword>
<evidence type="ECO:0000256" key="4">
    <source>
        <dbReference type="ARBA" id="ARBA00023242"/>
    </source>
</evidence>